<name>A0A0R2LEA6_9LACO</name>
<dbReference type="PATRIC" id="fig|449659.4.peg.2114"/>
<comment type="catalytic activity">
    <reaction evidence="1 9">
        <text>(2S)-2-acetolactate + H(+) = (R)-acetoin + CO2</text>
        <dbReference type="Rhea" id="RHEA:21580"/>
        <dbReference type="ChEBI" id="CHEBI:15378"/>
        <dbReference type="ChEBI" id="CHEBI:15686"/>
        <dbReference type="ChEBI" id="CHEBI:16526"/>
        <dbReference type="ChEBI" id="CHEBI:58476"/>
        <dbReference type="EC" id="4.1.1.5"/>
    </reaction>
</comment>
<accession>A0A0R2LEA6</accession>
<gene>
    <name evidence="10" type="ORF">IV66_GL002059</name>
</gene>
<dbReference type="STRING" id="449659.IV66_GL002059"/>
<dbReference type="InterPro" id="IPR005128">
    <property type="entry name" value="Acetolactate_a_deCO2ase"/>
</dbReference>
<dbReference type="PANTHER" id="PTHR35524:SF1">
    <property type="entry name" value="ALPHA-ACETOLACTATE DECARBOXYLASE"/>
    <property type="match status" value="1"/>
</dbReference>
<dbReference type="OrthoDB" id="8612680at2"/>
<proteinExistence type="inferred from homology"/>
<dbReference type="RefSeq" id="WP_017866837.1">
    <property type="nucleotide sequence ID" value="NZ_BJYB01000039.1"/>
</dbReference>
<dbReference type="GO" id="GO:0047605">
    <property type="term" value="F:acetolactate decarboxylase activity"/>
    <property type="evidence" value="ECO:0007669"/>
    <property type="project" value="UniProtKB-UniRule"/>
</dbReference>
<evidence type="ECO:0000313" key="11">
    <source>
        <dbReference type="Proteomes" id="UP000051886"/>
    </source>
</evidence>
<reference evidence="10 11" key="1">
    <citation type="journal article" date="2015" name="Genome Announc.">
        <title>Expanding the biotechnology potential of lactobacilli through comparative genomics of 213 strains and associated genera.</title>
        <authorList>
            <person name="Sun Z."/>
            <person name="Harris H.M."/>
            <person name="McCann A."/>
            <person name="Guo C."/>
            <person name="Argimon S."/>
            <person name="Zhang W."/>
            <person name="Yang X."/>
            <person name="Jeffery I.B."/>
            <person name="Cooney J.C."/>
            <person name="Kagawa T.F."/>
            <person name="Liu W."/>
            <person name="Song Y."/>
            <person name="Salvetti E."/>
            <person name="Wrobel A."/>
            <person name="Rasinkangas P."/>
            <person name="Parkhill J."/>
            <person name="Rea M.C."/>
            <person name="O'Sullivan O."/>
            <person name="Ritari J."/>
            <person name="Douillard F.P."/>
            <person name="Paul Ross R."/>
            <person name="Yang R."/>
            <person name="Briner A.E."/>
            <person name="Felis G.E."/>
            <person name="de Vos W.M."/>
            <person name="Barrangou R."/>
            <person name="Klaenhammer T.R."/>
            <person name="Caufield P.W."/>
            <person name="Cui Y."/>
            <person name="Zhang H."/>
            <person name="O'Toole P.W."/>
        </authorList>
    </citation>
    <scope>NUCLEOTIDE SEQUENCE [LARGE SCALE GENOMIC DNA]</scope>
    <source>
        <strain evidence="10 11">NBRC 103219</strain>
    </source>
</reference>
<comment type="similarity">
    <text evidence="3 9">Belongs to the alpha-acetolactate decarboxylase family.</text>
</comment>
<keyword evidence="6 9" id="KW-0210">Decarboxylase</keyword>
<evidence type="ECO:0000256" key="2">
    <source>
        <dbReference type="ARBA" id="ARBA00005170"/>
    </source>
</evidence>
<keyword evidence="8 9" id="KW-0456">Lyase</keyword>
<evidence type="ECO:0000256" key="1">
    <source>
        <dbReference type="ARBA" id="ARBA00001784"/>
    </source>
</evidence>
<dbReference type="GO" id="GO:0045151">
    <property type="term" value="P:acetoin biosynthetic process"/>
    <property type="evidence" value="ECO:0007669"/>
    <property type="project" value="UniProtKB-UniRule"/>
</dbReference>
<evidence type="ECO:0000256" key="8">
    <source>
        <dbReference type="ARBA" id="ARBA00023239"/>
    </source>
</evidence>
<evidence type="ECO:0000256" key="9">
    <source>
        <dbReference type="PIRNR" id="PIRNR001332"/>
    </source>
</evidence>
<protein>
    <recommendedName>
        <fullName evidence="5 9">Alpha-acetolactate decarboxylase</fullName>
        <ecNumber evidence="4 9">4.1.1.5</ecNumber>
    </recommendedName>
</protein>
<organism evidence="10 11">
    <name type="scientific">Ligilactobacillus pobuzihii</name>
    <dbReference type="NCBI Taxonomy" id="449659"/>
    <lineage>
        <taxon>Bacteria</taxon>
        <taxon>Bacillati</taxon>
        <taxon>Bacillota</taxon>
        <taxon>Bacilli</taxon>
        <taxon>Lactobacillales</taxon>
        <taxon>Lactobacillaceae</taxon>
        <taxon>Ligilactobacillus</taxon>
    </lineage>
</organism>
<dbReference type="Pfam" id="PF03306">
    <property type="entry name" value="AAL_decarboxy"/>
    <property type="match status" value="1"/>
</dbReference>
<dbReference type="Proteomes" id="UP000051886">
    <property type="component" value="Unassembled WGS sequence"/>
</dbReference>
<dbReference type="PIRSF" id="PIRSF001332">
    <property type="entry name" value="Acetolac_decarb"/>
    <property type="match status" value="1"/>
</dbReference>
<comment type="caution">
    <text evidence="10">The sequence shown here is derived from an EMBL/GenBank/DDBJ whole genome shotgun (WGS) entry which is preliminary data.</text>
</comment>
<dbReference type="AlphaFoldDB" id="A0A0R2LEA6"/>
<keyword evidence="7 9" id="KW-0005">Acetoin biosynthesis</keyword>
<dbReference type="EC" id="4.1.1.5" evidence="4 9"/>
<keyword evidence="11" id="KW-1185">Reference proteome</keyword>
<dbReference type="UniPathway" id="UPA00626">
    <property type="reaction ID" value="UER00678"/>
</dbReference>
<sequence length="239" mass="26165">MTKNFSKLFQHGTLATLVPGLFDGTFPVGDLLKKGDTGIGTAAGLGGEMVVLDGTAYLVKSDGQIDILPADTLVPFATVHFDNSDQVGERVVDLAENDLDEKIFSKRSLQNIFFAVKITGQFKHVKTRAVAAQTRPYPTLSQVADKQAVFEENESQGTVIGYFSPELFQGMASAGFHLHYLNDDHSLGGHLLDFKVSEGILTIQPFASVEQHFPLDNDEFMGHDFELGEMDSQIRHSES</sequence>
<dbReference type="Gene3D" id="3.30.1330.80">
    <property type="entry name" value="Hypothetical protein, similar to alpha- acetolactate decarboxylase, domain 2"/>
    <property type="match status" value="2"/>
</dbReference>
<dbReference type="SUPFAM" id="SSF117856">
    <property type="entry name" value="AF0104/ALDC/Ptd012-like"/>
    <property type="match status" value="1"/>
</dbReference>
<evidence type="ECO:0000313" key="10">
    <source>
        <dbReference type="EMBL" id="KRN98294.1"/>
    </source>
</evidence>
<dbReference type="CDD" id="cd17299">
    <property type="entry name" value="acetolactate_decarboxylase"/>
    <property type="match status" value="1"/>
</dbReference>
<evidence type="ECO:0000256" key="4">
    <source>
        <dbReference type="ARBA" id="ARBA00013204"/>
    </source>
</evidence>
<dbReference type="EMBL" id="JQCN01000050">
    <property type="protein sequence ID" value="KRN98294.1"/>
    <property type="molecule type" value="Genomic_DNA"/>
</dbReference>
<evidence type="ECO:0000256" key="3">
    <source>
        <dbReference type="ARBA" id="ARBA00007106"/>
    </source>
</evidence>
<evidence type="ECO:0000256" key="7">
    <source>
        <dbReference type="ARBA" id="ARBA00023061"/>
    </source>
</evidence>
<dbReference type="NCBIfam" id="TIGR01252">
    <property type="entry name" value="acetolac_decarb"/>
    <property type="match status" value="1"/>
</dbReference>
<evidence type="ECO:0000256" key="6">
    <source>
        <dbReference type="ARBA" id="ARBA00022793"/>
    </source>
</evidence>
<evidence type="ECO:0000256" key="5">
    <source>
        <dbReference type="ARBA" id="ARBA00020164"/>
    </source>
</evidence>
<dbReference type="PANTHER" id="PTHR35524">
    <property type="entry name" value="ALPHA-ACETOLACTATE DECARBOXYLASE"/>
    <property type="match status" value="1"/>
</dbReference>
<comment type="pathway">
    <text evidence="2 9">Polyol metabolism; (R,R)-butane-2,3-diol biosynthesis; (R,R)-butane-2,3-diol from pyruvate: step 2/3.</text>
</comment>